<dbReference type="SUPFAM" id="SSF54427">
    <property type="entry name" value="NTF2-like"/>
    <property type="match status" value="1"/>
</dbReference>
<dbReference type="Proteomes" id="UP000706039">
    <property type="component" value="Unassembled WGS sequence"/>
</dbReference>
<feature type="chain" id="PRO_5045050393" description="Nuclear transport factor 2 family protein" evidence="1">
    <location>
        <begin position="32"/>
        <end position="199"/>
    </location>
</feature>
<sequence length="199" mass="21800">MNIMTGKARCAAMALLLSGGLAITLPGVAMAQPAAAPVDPSTQVPAPRPGDVSSPHAAVTALYQVISGDAGVKRDWNRFRSLFHPRAQMIPTGKNAQTGQIGARVMTPEDYVNISGPNLEKNGFHEVELAYREERYGNISHIFTTYAARRKASDAEPFMRGINSVQLFNDGKRWWVLNIIWSPETPEHPIPADYMKSVK</sequence>
<name>A0ABS7PPA5_9SPHN</name>
<accession>A0ABS7PPA5</accession>
<gene>
    <name evidence="2" type="ORF">K7G82_12250</name>
</gene>
<dbReference type="Gene3D" id="3.10.450.50">
    <property type="match status" value="1"/>
</dbReference>
<proteinExistence type="predicted"/>
<evidence type="ECO:0000256" key="1">
    <source>
        <dbReference type="SAM" id="SignalP"/>
    </source>
</evidence>
<reference evidence="2 3" key="1">
    <citation type="submission" date="2021-08" db="EMBL/GenBank/DDBJ databases">
        <authorList>
            <person name="Tuo L."/>
        </authorList>
    </citation>
    <scope>NUCLEOTIDE SEQUENCE [LARGE SCALE GENOMIC DNA]</scope>
    <source>
        <strain evidence="2 3">JCM 31229</strain>
    </source>
</reference>
<keyword evidence="3" id="KW-1185">Reference proteome</keyword>
<dbReference type="InterPro" id="IPR032710">
    <property type="entry name" value="NTF2-like_dom_sf"/>
</dbReference>
<evidence type="ECO:0000313" key="2">
    <source>
        <dbReference type="EMBL" id="MBY8823068.1"/>
    </source>
</evidence>
<organism evidence="2 3">
    <name type="scientific">Sphingomonas colocasiae</name>
    <dbReference type="NCBI Taxonomy" id="1848973"/>
    <lineage>
        <taxon>Bacteria</taxon>
        <taxon>Pseudomonadati</taxon>
        <taxon>Pseudomonadota</taxon>
        <taxon>Alphaproteobacteria</taxon>
        <taxon>Sphingomonadales</taxon>
        <taxon>Sphingomonadaceae</taxon>
        <taxon>Sphingomonas</taxon>
    </lineage>
</organism>
<dbReference type="RefSeq" id="WP_222990095.1">
    <property type="nucleotide sequence ID" value="NZ_JAINVV010000004.1"/>
</dbReference>
<comment type="caution">
    <text evidence="2">The sequence shown here is derived from an EMBL/GenBank/DDBJ whole genome shotgun (WGS) entry which is preliminary data.</text>
</comment>
<protein>
    <recommendedName>
        <fullName evidence="4">Nuclear transport factor 2 family protein</fullName>
    </recommendedName>
</protein>
<keyword evidence="1" id="KW-0732">Signal</keyword>
<feature type="signal peptide" evidence="1">
    <location>
        <begin position="1"/>
        <end position="31"/>
    </location>
</feature>
<evidence type="ECO:0000313" key="3">
    <source>
        <dbReference type="Proteomes" id="UP000706039"/>
    </source>
</evidence>
<evidence type="ECO:0008006" key="4">
    <source>
        <dbReference type="Google" id="ProtNLM"/>
    </source>
</evidence>
<dbReference type="EMBL" id="JAINVV010000004">
    <property type="protein sequence ID" value="MBY8823068.1"/>
    <property type="molecule type" value="Genomic_DNA"/>
</dbReference>